<dbReference type="Gene3D" id="3.40.605.10">
    <property type="entry name" value="Aldehyde Dehydrogenase, Chain A, domain 1"/>
    <property type="match status" value="1"/>
</dbReference>
<dbReference type="InterPro" id="IPR016160">
    <property type="entry name" value="Ald_DH_CS_CYS"/>
</dbReference>
<comment type="caution">
    <text evidence="4">The sequence shown here is derived from an EMBL/GenBank/DDBJ whole genome shotgun (WGS) entry which is preliminary data.</text>
</comment>
<dbReference type="Proteomes" id="UP000006468">
    <property type="component" value="Chromosome"/>
</dbReference>
<keyword evidence="2" id="KW-0560">Oxidoreductase</keyword>
<evidence type="ECO:0000259" key="3">
    <source>
        <dbReference type="Pfam" id="PF00171"/>
    </source>
</evidence>
<dbReference type="GO" id="GO:0016620">
    <property type="term" value="F:oxidoreductase activity, acting on the aldehyde or oxo group of donors, NAD or NADP as acceptor"/>
    <property type="evidence" value="ECO:0007669"/>
    <property type="project" value="InterPro"/>
</dbReference>
<dbReference type="PANTHER" id="PTHR43353:SF5">
    <property type="entry name" value="SUCCINATE-SEMIALDEHYDE DEHYDROGENASE, MITOCHONDRIAL"/>
    <property type="match status" value="1"/>
</dbReference>
<organism evidence="4 5">
    <name type="scientific">Novacetimonas hansenii ATCC 23769</name>
    <dbReference type="NCBI Taxonomy" id="714995"/>
    <lineage>
        <taxon>Bacteria</taxon>
        <taxon>Pseudomonadati</taxon>
        <taxon>Pseudomonadota</taxon>
        <taxon>Alphaproteobacteria</taxon>
        <taxon>Acetobacterales</taxon>
        <taxon>Acetobacteraceae</taxon>
        <taxon>Novacetimonas</taxon>
    </lineage>
</organism>
<dbReference type="PANTHER" id="PTHR43353">
    <property type="entry name" value="SUCCINATE-SEMIALDEHYDE DEHYDROGENASE, MITOCHONDRIAL"/>
    <property type="match status" value="1"/>
</dbReference>
<proteinExistence type="inferred from homology"/>
<dbReference type="InterPro" id="IPR016162">
    <property type="entry name" value="Ald_DH_N"/>
</dbReference>
<dbReference type="PROSITE" id="PS00070">
    <property type="entry name" value="ALDEHYDE_DEHYDR_CYS"/>
    <property type="match status" value="1"/>
</dbReference>
<dbReference type="InterPro" id="IPR050740">
    <property type="entry name" value="Aldehyde_DH_Superfamily"/>
</dbReference>
<dbReference type="InterPro" id="IPR016163">
    <property type="entry name" value="Ald_DH_C"/>
</dbReference>
<dbReference type="InterPro" id="IPR016161">
    <property type="entry name" value="Ald_DH/histidinol_DH"/>
</dbReference>
<evidence type="ECO:0000256" key="2">
    <source>
        <dbReference type="ARBA" id="ARBA00023002"/>
    </source>
</evidence>
<dbReference type="SUPFAM" id="SSF53720">
    <property type="entry name" value="ALDH-like"/>
    <property type="match status" value="1"/>
</dbReference>
<name>D5QB64_NOVHA</name>
<feature type="domain" description="Aldehyde dehydrogenase" evidence="3">
    <location>
        <begin position="59"/>
        <end position="517"/>
    </location>
</feature>
<comment type="similarity">
    <text evidence="1">Belongs to the aldehyde dehydrogenase family.</text>
</comment>
<dbReference type="AlphaFoldDB" id="D5QB64"/>
<reference evidence="4 5" key="1">
    <citation type="journal article" date="2010" name="J. Bacteriol.">
        <title>Genome sequence of a cellulose-producing bacterium, Gluconacetobacter hansenii ATCC 23769.</title>
        <authorList>
            <person name="Iyer P.R."/>
            <person name="Geib S.M."/>
            <person name="Catchmark J."/>
            <person name="Kao T.H."/>
            <person name="Tien M."/>
        </authorList>
    </citation>
    <scope>NUCLEOTIDE SEQUENCE [LARGE SCALE GENOMIC DNA]</scope>
    <source>
        <strain evidence="4 5">ATCC 23769</strain>
    </source>
</reference>
<gene>
    <name evidence="4" type="ORF">GXY_01776</name>
</gene>
<dbReference type="FunFam" id="3.40.309.10:FF:000009">
    <property type="entry name" value="Aldehyde dehydrogenase A"/>
    <property type="match status" value="1"/>
</dbReference>
<evidence type="ECO:0000313" key="5">
    <source>
        <dbReference type="Proteomes" id="UP000006468"/>
    </source>
</evidence>
<protein>
    <submittedName>
        <fullName evidence="4">Aldehyde Dehydrogenase</fullName>
    </submittedName>
</protein>
<evidence type="ECO:0000313" key="4">
    <source>
        <dbReference type="EMBL" id="EFG85550.1"/>
    </source>
</evidence>
<evidence type="ECO:0000256" key="1">
    <source>
        <dbReference type="ARBA" id="ARBA00009986"/>
    </source>
</evidence>
<dbReference type="InterPro" id="IPR015590">
    <property type="entry name" value="Aldehyde_DH_dom"/>
</dbReference>
<dbReference type="HOGENOM" id="CLU_005391_5_1_5"/>
<accession>D5QB64</accession>
<dbReference type="EMBL" id="ADTV01000004">
    <property type="protein sequence ID" value="EFG85550.1"/>
    <property type="molecule type" value="Genomic_DNA"/>
</dbReference>
<dbReference type="Gene3D" id="3.40.309.10">
    <property type="entry name" value="Aldehyde Dehydrogenase, Chain A, domain 2"/>
    <property type="match status" value="1"/>
</dbReference>
<dbReference type="Pfam" id="PF00171">
    <property type="entry name" value="Aldedh"/>
    <property type="match status" value="1"/>
</dbReference>
<dbReference type="CDD" id="cd07103">
    <property type="entry name" value="ALDH_F5_SSADH_GabD"/>
    <property type="match status" value="1"/>
</dbReference>
<dbReference type="FunFam" id="3.40.605.10:FF:000033">
    <property type="entry name" value="NAD-dependent succinate-semialdehyde dehydrogenase"/>
    <property type="match status" value="1"/>
</dbReference>
<sequence>MCLCSDIRVNCLFCDLDMCWAGALMQIWRDMFAHDGSDNESRTPMTAYRNTQLYIDGTWTDGTGGRTIDVLNPATAQVIGHVAHAAPPDLRRALDAAARGFVTWGRMSPLERSGILRRAAALLRERSGDIAVLMTMEQGKPVGEARTELLAAADVVDWMAEEGRRTYGRIVPARAPGIMQEVIRSPVGPVAAFCPWNFPVNQVARKVGAALAAGCSIIVKAAEETPASPAEFIRTLADAGVPAGVLGLVYGTPAEISQTLIADPIIRKVTFTGSTPVGKHLAALAGAHMKRATMELGGHAPVIISADADMDRAVSLLAGAKFRNAGQVCIAPTRFLVERPAYDTFVTRFAAAASALRVGDGLVEGTQMGPLANVRRVDMMETLVADAVGQGARIAAGGKRVGNTGYFFEPTVLADVTTGMRIMNDEPFGPVALMTPYDTLDAAVAEANRLNYGLASYAFTGSGRTAAILRDQVRAGMLTINHIGLGLPEIPFGGIGDSGYGSEGGTEALEAYLDTRLVTVRAYG</sequence>